<organism evidence="1">
    <name type="scientific">Tanacetum cinerariifolium</name>
    <name type="common">Dalmatian daisy</name>
    <name type="synonym">Chrysanthemum cinerariifolium</name>
    <dbReference type="NCBI Taxonomy" id="118510"/>
    <lineage>
        <taxon>Eukaryota</taxon>
        <taxon>Viridiplantae</taxon>
        <taxon>Streptophyta</taxon>
        <taxon>Embryophyta</taxon>
        <taxon>Tracheophyta</taxon>
        <taxon>Spermatophyta</taxon>
        <taxon>Magnoliopsida</taxon>
        <taxon>eudicotyledons</taxon>
        <taxon>Gunneridae</taxon>
        <taxon>Pentapetalae</taxon>
        <taxon>asterids</taxon>
        <taxon>campanulids</taxon>
        <taxon>Asterales</taxon>
        <taxon>Asteraceae</taxon>
        <taxon>Asteroideae</taxon>
        <taxon>Anthemideae</taxon>
        <taxon>Anthemidinae</taxon>
        <taxon>Tanacetum</taxon>
    </lineage>
</organism>
<dbReference type="EMBL" id="BKCJ011330583">
    <property type="protein sequence ID" value="GFD21551.1"/>
    <property type="molecule type" value="Genomic_DNA"/>
</dbReference>
<feature type="non-terminal residue" evidence="1">
    <location>
        <position position="65"/>
    </location>
</feature>
<gene>
    <name evidence="1" type="ORF">Tci_893520</name>
</gene>
<evidence type="ECO:0000313" key="1">
    <source>
        <dbReference type="EMBL" id="GFD21551.1"/>
    </source>
</evidence>
<dbReference type="AlphaFoldDB" id="A0A699UIN4"/>
<protein>
    <submittedName>
        <fullName evidence="1">Uncharacterized protein</fullName>
    </submittedName>
</protein>
<reference evidence="1" key="1">
    <citation type="journal article" date="2019" name="Sci. Rep.">
        <title>Draft genome of Tanacetum cinerariifolium, the natural source of mosquito coil.</title>
        <authorList>
            <person name="Yamashiro T."/>
            <person name="Shiraishi A."/>
            <person name="Satake H."/>
            <person name="Nakayama K."/>
        </authorList>
    </citation>
    <scope>NUCLEOTIDE SEQUENCE</scope>
</reference>
<proteinExistence type="predicted"/>
<accession>A0A699UIN4</accession>
<name>A0A699UIN4_TANCI</name>
<comment type="caution">
    <text evidence="1">The sequence shown here is derived from an EMBL/GenBank/DDBJ whole genome shotgun (WGS) entry which is preliminary data.</text>
</comment>
<sequence>MVAAAVVVSWQWGGFGGGGAWSGGERRVRESGVGGWIDRVTSNLFGFAEKIPPEKFSDGGRRLLL</sequence>